<evidence type="ECO:0000256" key="3">
    <source>
        <dbReference type="ARBA" id="ARBA00022452"/>
    </source>
</evidence>
<dbReference type="SUPFAM" id="SSF103647">
    <property type="entry name" value="TSP type-3 repeat"/>
    <property type="match status" value="1"/>
</dbReference>
<evidence type="ECO:0000259" key="13">
    <source>
        <dbReference type="PROSITE" id="PS51123"/>
    </source>
</evidence>
<feature type="region of interest" description="Disordered" evidence="11">
    <location>
        <begin position="185"/>
        <end position="229"/>
    </location>
</feature>
<reference evidence="14" key="1">
    <citation type="journal article" date="2011" name="Environ. Microbiol.">
        <title>Genomic insights into the metabolic potential of the polycyclic aromatic hydrocarbon degrading sulfate-reducing Deltaproteobacterium N47.</title>
        <authorList>
            <person name="Bergmann F."/>
            <person name="Selesi D."/>
            <person name="Weinmaier T."/>
            <person name="Tischler P."/>
            <person name="Rattei T."/>
            <person name="Meckenstock R.U."/>
        </authorList>
    </citation>
    <scope>NUCLEOTIDE SEQUENCE</scope>
</reference>
<keyword evidence="3" id="KW-1134">Transmembrane beta strand</keyword>
<protein>
    <recommendedName>
        <fullName evidence="13">OmpA-like domain-containing protein</fullName>
    </recommendedName>
</protein>
<dbReference type="PANTHER" id="PTHR30329:SF21">
    <property type="entry name" value="LIPOPROTEIN YIAD-RELATED"/>
    <property type="match status" value="1"/>
</dbReference>
<dbReference type="GO" id="GO:0046930">
    <property type="term" value="C:pore complex"/>
    <property type="evidence" value="ECO:0007669"/>
    <property type="project" value="UniProtKB-KW"/>
</dbReference>
<dbReference type="SUPFAM" id="SSF103088">
    <property type="entry name" value="OmpA-like"/>
    <property type="match status" value="1"/>
</dbReference>
<evidence type="ECO:0000256" key="12">
    <source>
        <dbReference type="SAM" id="SignalP"/>
    </source>
</evidence>
<dbReference type="InterPro" id="IPR027385">
    <property type="entry name" value="Beta-barrel_OMP"/>
</dbReference>
<evidence type="ECO:0000313" key="15">
    <source>
        <dbReference type="EMBL" id="CBX31717.1"/>
    </source>
</evidence>
<keyword evidence="5 12" id="KW-0732">Signal</keyword>
<dbReference type="PROSITE" id="PS01068">
    <property type="entry name" value="OMPA_1"/>
    <property type="match status" value="1"/>
</dbReference>
<keyword evidence="7" id="KW-0626">Porin</keyword>
<evidence type="ECO:0000313" key="14">
    <source>
        <dbReference type="EMBL" id="CBX30473.1"/>
    </source>
</evidence>
<dbReference type="CDD" id="cd07185">
    <property type="entry name" value="OmpA_C-like"/>
    <property type="match status" value="1"/>
</dbReference>
<evidence type="ECO:0000256" key="5">
    <source>
        <dbReference type="ARBA" id="ARBA00022729"/>
    </source>
</evidence>
<dbReference type="Gene3D" id="3.30.1330.60">
    <property type="entry name" value="OmpA-like domain"/>
    <property type="match status" value="1"/>
</dbReference>
<dbReference type="GO" id="GO:0015288">
    <property type="term" value="F:porin activity"/>
    <property type="evidence" value="ECO:0007669"/>
    <property type="project" value="UniProtKB-KW"/>
</dbReference>
<keyword evidence="9" id="KW-0998">Cell outer membrane</keyword>
<sequence>MKKIAIILVTSVFTFLTLFMTSSIAGERQGAITVTPNIGWYFFEGDQKLDDGITSGINLGYSITKNWGVEGSINYIDSDRKGFRDSEVTGYLYKLDALYNITKFGKLVPYLAAGAGGITLDPSKGNTETDFLLNYGAGLKYFITDDIALRGDVRHVLPFNESQNNLLCTVGVSFLFGGEKDKPKVEETPKVVEPPKAAEEPPKAVEEPPKAVEPPRTDSDGDGVYDDLDKCPNTPKGATVDCRGCWILQGVYFDTAKWNILSKYFPILDNVVSVIKKNPDMKLEVQGHTDSRGTAKYNRKLSENRAKSVVEYFVSKGVDRSILTAKGFGFTVPAAPNDNAEDMAKNRRVELKPIY</sequence>
<dbReference type="GO" id="GO:0009279">
    <property type="term" value="C:cell outer membrane"/>
    <property type="evidence" value="ECO:0007669"/>
    <property type="project" value="UniProtKB-SubCell"/>
</dbReference>
<dbReference type="GO" id="GO:0005509">
    <property type="term" value="F:calcium ion binding"/>
    <property type="evidence" value="ECO:0007669"/>
    <property type="project" value="InterPro"/>
</dbReference>
<dbReference type="InterPro" id="IPR006665">
    <property type="entry name" value="OmpA-like"/>
</dbReference>
<feature type="signal peptide" evidence="12">
    <location>
        <begin position="1"/>
        <end position="25"/>
    </location>
</feature>
<evidence type="ECO:0000256" key="8">
    <source>
        <dbReference type="ARBA" id="ARBA00023136"/>
    </source>
</evidence>
<dbReference type="InterPro" id="IPR006664">
    <property type="entry name" value="OMP_bac"/>
</dbReference>
<dbReference type="PANTHER" id="PTHR30329">
    <property type="entry name" value="STATOR ELEMENT OF FLAGELLAR MOTOR COMPLEX"/>
    <property type="match status" value="1"/>
</dbReference>
<gene>
    <name evidence="15" type="ORF">N47_E52290</name>
    <name evidence="14" type="ORF">N47_K27130</name>
</gene>
<dbReference type="InterPro" id="IPR030820">
    <property type="entry name" value="OMP_myx_plus_Proteobacteria"/>
</dbReference>
<dbReference type="EMBL" id="FR695876">
    <property type="protein sequence ID" value="CBX30473.1"/>
    <property type="molecule type" value="Genomic_DNA"/>
</dbReference>
<dbReference type="InterPro" id="IPR036737">
    <property type="entry name" value="OmpA-like_sf"/>
</dbReference>
<organism evidence="14">
    <name type="scientific">uncultured Desulfobacterium sp</name>
    <dbReference type="NCBI Taxonomy" id="201089"/>
    <lineage>
        <taxon>Bacteria</taxon>
        <taxon>Pseudomonadati</taxon>
        <taxon>Thermodesulfobacteriota</taxon>
        <taxon>Desulfobacteria</taxon>
        <taxon>Desulfobacterales</taxon>
        <taxon>Desulfobacteriaceae</taxon>
        <taxon>Desulfobacterium</taxon>
        <taxon>environmental samples</taxon>
    </lineage>
</organism>
<dbReference type="Pfam" id="PF00691">
    <property type="entry name" value="OmpA"/>
    <property type="match status" value="1"/>
</dbReference>
<dbReference type="InterPro" id="IPR006690">
    <property type="entry name" value="OMPA-like_CS"/>
</dbReference>
<dbReference type="GO" id="GO:0006811">
    <property type="term" value="P:monoatomic ion transport"/>
    <property type="evidence" value="ECO:0007669"/>
    <property type="project" value="UniProtKB-KW"/>
</dbReference>
<feature type="compositionally biased region" description="Basic and acidic residues" evidence="11">
    <location>
        <begin position="196"/>
        <end position="219"/>
    </location>
</feature>
<keyword evidence="6" id="KW-0406">Ion transport</keyword>
<evidence type="ECO:0000256" key="9">
    <source>
        <dbReference type="ARBA" id="ARBA00023237"/>
    </source>
</evidence>
<dbReference type="InterPro" id="IPR050330">
    <property type="entry name" value="Bact_OuterMem_StrucFunc"/>
</dbReference>
<comment type="subcellular location">
    <subcellularLocation>
        <location evidence="1">Cell outer membrane</location>
        <topology evidence="1">Multi-pass membrane protein</topology>
    </subcellularLocation>
</comment>
<evidence type="ECO:0000256" key="11">
    <source>
        <dbReference type="SAM" id="MobiDB-lite"/>
    </source>
</evidence>
<evidence type="ECO:0000256" key="10">
    <source>
        <dbReference type="PROSITE-ProRule" id="PRU00473"/>
    </source>
</evidence>
<name>E1YIS9_9BACT</name>
<dbReference type="SUPFAM" id="SSF56925">
    <property type="entry name" value="OMPA-like"/>
    <property type="match status" value="1"/>
</dbReference>
<feature type="domain" description="OmpA-like" evidence="13">
    <location>
        <begin position="240"/>
        <end position="355"/>
    </location>
</feature>
<dbReference type="PROSITE" id="PS51123">
    <property type="entry name" value="OMPA_2"/>
    <property type="match status" value="1"/>
</dbReference>
<keyword evidence="8 10" id="KW-0472">Membrane</keyword>
<keyword evidence="4" id="KW-0812">Transmembrane</keyword>
<dbReference type="EMBL" id="FR695877">
    <property type="protein sequence ID" value="CBX31717.1"/>
    <property type="molecule type" value="Genomic_DNA"/>
</dbReference>
<evidence type="ECO:0000256" key="2">
    <source>
        <dbReference type="ARBA" id="ARBA00022448"/>
    </source>
</evidence>
<dbReference type="NCBIfam" id="TIGR04565">
    <property type="entry name" value="OMP_myx_plus"/>
    <property type="match status" value="1"/>
</dbReference>
<proteinExistence type="predicted"/>
<dbReference type="Gene3D" id="2.40.160.20">
    <property type="match status" value="1"/>
</dbReference>
<evidence type="ECO:0000256" key="7">
    <source>
        <dbReference type="ARBA" id="ARBA00023114"/>
    </source>
</evidence>
<dbReference type="Pfam" id="PF13505">
    <property type="entry name" value="OMP_b-brl"/>
    <property type="match status" value="1"/>
</dbReference>
<feature type="chain" id="PRO_5010830716" description="OmpA-like domain-containing protein" evidence="12">
    <location>
        <begin position="26"/>
        <end position="355"/>
    </location>
</feature>
<keyword evidence="2" id="KW-0813">Transport</keyword>
<dbReference type="InterPro" id="IPR028974">
    <property type="entry name" value="TSP_type-3_rpt"/>
</dbReference>
<evidence type="ECO:0000256" key="6">
    <source>
        <dbReference type="ARBA" id="ARBA00023065"/>
    </source>
</evidence>
<dbReference type="PRINTS" id="PR01021">
    <property type="entry name" value="OMPADOMAIN"/>
</dbReference>
<evidence type="ECO:0000256" key="4">
    <source>
        <dbReference type="ARBA" id="ARBA00022692"/>
    </source>
</evidence>
<evidence type="ECO:0000256" key="1">
    <source>
        <dbReference type="ARBA" id="ARBA00004571"/>
    </source>
</evidence>
<dbReference type="AlphaFoldDB" id="E1YIS9"/>
<accession>E1YIS9</accession>
<dbReference type="InterPro" id="IPR011250">
    <property type="entry name" value="OMP/PagP_B-barrel"/>
</dbReference>